<dbReference type="SUPFAM" id="SSF55073">
    <property type="entry name" value="Nucleotide cyclase"/>
    <property type="match status" value="1"/>
</dbReference>
<accession>Q9U926</accession>
<dbReference type="EMBL" id="AJ239079">
    <property type="protein sequence ID" value="CAB52249.1"/>
    <property type="molecule type" value="Genomic_DNA"/>
</dbReference>
<feature type="non-terminal residue" evidence="2">
    <location>
        <position position="1"/>
    </location>
</feature>
<dbReference type="GO" id="GO:0035556">
    <property type="term" value="P:intracellular signal transduction"/>
    <property type="evidence" value="ECO:0007669"/>
    <property type="project" value="InterPro"/>
</dbReference>
<reference evidence="2" key="1">
    <citation type="journal article" date="1999" name="EMBO J.">
        <title>Guanylyl cyclases with the topology of mammalian adenylyl cyclases and an N-terminal P-type ATPase-like domain in Paramecium, Tetrahymena and Plasmodium.</title>
        <authorList>
            <person name="Linder J.U."/>
            <person name="Engel P."/>
            <person name="Reimer A."/>
            <person name="Krueger T."/>
            <person name="Plattner H."/>
            <person name="Schultz A."/>
            <person name="Schultz J.E."/>
        </authorList>
    </citation>
    <scope>NUCLEOTIDE SEQUENCE</scope>
    <source>
        <strain evidence="2">HSM</strain>
    </source>
</reference>
<protein>
    <submittedName>
        <fullName evidence="2">Guanylyl cyclase</fullName>
        <ecNumber evidence="2">4.6.1.2</ecNumber>
    </submittedName>
</protein>
<dbReference type="PROSITE" id="PS50125">
    <property type="entry name" value="GUANYLATE_CYCLASE_2"/>
    <property type="match status" value="1"/>
</dbReference>
<dbReference type="AlphaFoldDB" id="Q9U926"/>
<dbReference type="InterPro" id="IPR001054">
    <property type="entry name" value="A/G_cyclase"/>
</dbReference>
<organism evidence="2">
    <name type="scientific">Tetrahymena pyriformis</name>
    <dbReference type="NCBI Taxonomy" id="5908"/>
    <lineage>
        <taxon>Eukaryota</taxon>
        <taxon>Sar</taxon>
        <taxon>Alveolata</taxon>
        <taxon>Ciliophora</taxon>
        <taxon>Intramacronucleata</taxon>
        <taxon>Oligohymenophorea</taxon>
        <taxon>Hymenostomatida</taxon>
        <taxon>Tetrahymenina</taxon>
        <taxon>Tetrahymenidae</taxon>
        <taxon>Tetrahymena</taxon>
    </lineage>
</organism>
<gene>
    <name evidence="2" type="primary">gc4</name>
</gene>
<evidence type="ECO:0000313" key="2">
    <source>
        <dbReference type="EMBL" id="CAB52249.1"/>
    </source>
</evidence>
<name>Q9U926_TETPY</name>
<proteinExistence type="predicted"/>
<dbReference type="Gene3D" id="3.30.70.1230">
    <property type="entry name" value="Nucleotide cyclase"/>
    <property type="match status" value="1"/>
</dbReference>
<sequence length="76" mass="8593">SGLDVAKHQKARKGNDKLWRENETKKALDASFAIQKKAQKIYWGSKSQKTILKIGIHYGRVIAGVIGYHKPQFSLI</sequence>
<feature type="domain" description="Guanylate cyclase" evidence="1">
    <location>
        <begin position="52"/>
        <end position="76"/>
    </location>
</feature>
<dbReference type="InterPro" id="IPR029787">
    <property type="entry name" value="Nucleotide_cyclase"/>
</dbReference>
<dbReference type="GO" id="GO:0004383">
    <property type="term" value="F:guanylate cyclase activity"/>
    <property type="evidence" value="ECO:0007669"/>
    <property type="project" value="UniProtKB-EC"/>
</dbReference>
<feature type="non-terminal residue" evidence="2">
    <location>
        <position position="76"/>
    </location>
</feature>
<dbReference type="EC" id="4.6.1.2" evidence="2"/>
<evidence type="ECO:0000259" key="1">
    <source>
        <dbReference type="PROSITE" id="PS50125"/>
    </source>
</evidence>
<keyword evidence="2" id="KW-0456">Lyase</keyword>
<dbReference type="Pfam" id="PF00211">
    <property type="entry name" value="Guanylate_cyc"/>
    <property type="match status" value="1"/>
</dbReference>